<name>A0A1T3CGK1_9HYPO</name>
<keyword evidence="7 9" id="KW-0808">Transferase</keyword>
<protein>
    <recommendedName>
        <fullName evidence="3 7">UDP-N-acetylglucosamine transferase subunit ALG13</fullName>
        <ecNumber evidence="2 7">2.4.1.141</ecNumber>
    </recommendedName>
    <alternativeName>
        <fullName evidence="5 7">Asparagine-linked glycosylation protein 13</fullName>
    </alternativeName>
</protein>
<evidence type="ECO:0000259" key="8">
    <source>
        <dbReference type="Pfam" id="PF04101"/>
    </source>
</evidence>
<keyword evidence="10" id="KW-1185">Reference proteome</keyword>
<dbReference type="GO" id="GO:0004577">
    <property type="term" value="F:N-acetylglucosaminyldiphosphodolichol N-acetylglucosaminyltransferase activity"/>
    <property type="evidence" value="ECO:0007669"/>
    <property type="project" value="UniProtKB-EC"/>
</dbReference>
<evidence type="ECO:0000256" key="4">
    <source>
        <dbReference type="ARBA" id="ARBA00024804"/>
    </source>
</evidence>
<dbReference type="InterPro" id="IPR052474">
    <property type="entry name" value="UDP-GlcNAc_transferase"/>
</dbReference>
<comment type="subunit">
    <text evidence="1 7">Heterodimer with ALG14 to form a functional enzyme.</text>
</comment>
<dbReference type="Pfam" id="PF04101">
    <property type="entry name" value="Glyco_tran_28_C"/>
    <property type="match status" value="1"/>
</dbReference>
<gene>
    <name evidence="7" type="primary">ALG13</name>
    <name evidence="9" type="ORF">A0O28_0003120</name>
</gene>
<comment type="similarity">
    <text evidence="7">Belongs to the glycosyltransferase 28 family.</text>
</comment>
<evidence type="ECO:0000256" key="2">
    <source>
        <dbReference type="ARBA" id="ARBA00012614"/>
    </source>
</evidence>
<proteinExistence type="inferred from homology"/>
<evidence type="ECO:0000313" key="10">
    <source>
        <dbReference type="Proteomes" id="UP000191004"/>
    </source>
</evidence>
<organism evidence="9 10">
    <name type="scientific">Trichoderma guizhouense</name>
    <dbReference type="NCBI Taxonomy" id="1491466"/>
    <lineage>
        <taxon>Eukaryota</taxon>
        <taxon>Fungi</taxon>
        <taxon>Dikarya</taxon>
        <taxon>Ascomycota</taxon>
        <taxon>Pezizomycotina</taxon>
        <taxon>Sordariomycetes</taxon>
        <taxon>Hypocreomycetidae</taxon>
        <taxon>Hypocreales</taxon>
        <taxon>Hypocreaceae</taxon>
        <taxon>Trichoderma</taxon>
    </lineage>
</organism>
<evidence type="ECO:0000313" key="9">
    <source>
        <dbReference type="EMBL" id="OPB40233.1"/>
    </source>
</evidence>
<dbReference type="InterPro" id="IPR007235">
    <property type="entry name" value="Glyco_trans_28_C"/>
</dbReference>
<dbReference type="Gene3D" id="3.40.50.2000">
    <property type="entry name" value="Glycogen Phosphorylase B"/>
    <property type="match status" value="1"/>
</dbReference>
<dbReference type="GO" id="GO:0006488">
    <property type="term" value="P:dolichol-linked oligosaccharide biosynthetic process"/>
    <property type="evidence" value="ECO:0007669"/>
    <property type="project" value="TreeGrafter"/>
</dbReference>
<comment type="subcellular location">
    <subcellularLocation>
        <location evidence="7">Endoplasmic reticulum</location>
    </subcellularLocation>
</comment>
<sequence length="207" mass="22956">MAALQRNCLVTVGATVGFKQLTEQVLQPAFWQFLSSEGFTSLRIQCGPDISWASAQLNSLQDDVPQGLTVDVFESTKNLMKDEMLLCKASSGFRQTGLVISHAGTGTILDAWKVGLPVIVVPNEGLLDNHQAEMAKHLAKEGYAITSTPSYTDLQGAIHKVNLLWEENKSRWPPHEVKQQKTPGALRLWDMHPQEVEKEEDAQMTND</sequence>
<comment type="catalytic activity">
    <reaction evidence="6">
        <text>an N-acetyl-alpha-D-glucosaminyl-diphospho-di-trans,poly-cis-dolichol + UDP-N-acetyl-alpha-D-glucosamine = an N,N'-diacetylchitobiosyl-diphospho-di-trans,poly-cis-dolichol + UDP + H(+)</text>
        <dbReference type="Rhea" id="RHEA:23380"/>
        <dbReference type="Rhea" id="RHEA-COMP:19507"/>
        <dbReference type="Rhea" id="RHEA-COMP:19510"/>
        <dbReference type="ChEBI" id="CHEBI:15378"/>
        <dbReference type="ChEBI" id="CHEBI:57269"/>
        <dbReference type="ChEBI" id="CHEBI:57705"/>
        <dbReference type="ChEBI" id="CHEBI:58223"/>
        <dbReference type="ChEBI" id="CHEBI:58427"/>
        <dbReference type="EC" id="2.4.1.141"/>
    </reaction>
</comment>
<dbReference type="GO" id="GO:0043541">
    <property type="term" value="C:UDP-N-acetylglucosamine transferase complex"/>
    <property type="evidence" value="ECO:0007669"/>
    <property type="project" value="TreeGrafter"/>
</dbReference>
<dbReference type="SUPFAM" id="SSF53756">
    <property type="entry name" value="UDP-Glycosyltransferase/glycogen phosphorylase"/>
    <property type="match status" value="1"/>
</dbReference>
<evidence type="ECO:0000256" key="6">
    <source>
        <dbReference type="ARBA" id="ARBA00048184"/>
    </source>
</evidence>
<dbReference type="Proteomes" id="UP000191004">
    <property type="component" value="Unassembled WGS sequence"/>
</dbReference>
<dbReference type="OrthoDB" id="20273at2759"/>
<dbReference type="AlphaFoldDB" id="A0A1T3CGK1"/>
<keyword evidence="7" id="KW-0256">Endoplasmic reticulum</keyword>
<evidence type="ECO:0000256" key="3">
    <source>
        <dbReference type="ARBA" id="ARBA00017468"/>
    </source>
</evidence>
<dbReference type="EMBL" id="LVVK01000017">
    <property type="protein sequence ID" value="OPB40233.1"/>
    <property type="molecule type" value="Genomic_DNA"/>
</dbReference>
<dbReference type="EC" id="2.4.1.141" evidence="2 7"/>
<comment type="function">
    <text evidence="4 7">Involved in protein N-glycosylation. Essential for the second step of the dolichol-linked oligosaccharide pathway.</text>
</comment>
<comment type="caution">
    <text evidence="9">The sequence shown here is derived from an EMBL/GenBank/DDBJ whole genome shotgun (WGS) entry which is preliminary data.</text>
</comment>
<dbReference type="PANTHER" id="PTHR47043:SF1">
    <property type="entry name" value="UDP-N-ACETYLGLUCOSAMINE TRANSFERASE SUBUNIT ALG13"/>
    <property type="match status" value="1"/>
</dbReference>
<evidence type="ECO:0000256" key="5">
    <source>
        <dbReference type="ARBA" id="ARBA00032061"/>
    </source>
</evidence>
<evidence type="ECO:0000256" key="1">
    <source>
        <dbReference type="ARBA" id="ARBA00011198"/>
    </source>
</evidence>
<dbReference type="PANTHER" id="PTHR47043">
    <property type="entry name" value="UDP-N-ACETYLGLUCOSAMINE TRANSFERASE SUBUNIT ALG13"/>
    <property type="match status" value="1"/>
</dbReference>
<keyword evidence="7" id="KW-0328">Glycosyltransferase</keyword>
<accession>A0A1T3CGK1</accession>
<reference evidence="9 10" key="1">
    <citation type="submission" date="2016-04" db="EMBL/GenBank/DDBJ databases">
        <title>Multiple horizontal gene transfer events from other fungi enriched the ability of the initially mycotrophic fungus Trichoderma (Ascomycota) to feed on dead plant biomass.</title>
        <authorList>
            <person name="Atanasova L."/>
            <person name="Chenthamara K."/>
            <person name="Zhang J."/>
            <person name="Grujic M."/>
            <person name="Henrissat B."/>
            <person name="Kuo A."/>
            <person name="Aertz A."/>
            <person name="Salamov A."/>
            <person name="Lipzen A."/>
            <person name="Labutti K."/>
            <person name="Barry K."/>
            <person name="Miao Y."/>
            <person name="Rahimi M.J."/>
            <person name="Shen Q."/>
            <person name="Grigoriev I.V."/>
            <person name="Kubicek C.P."/>
            <person name="Druzhinina I.S."/>
        </authorList>
    </citation>
    <scope>NUCLEOTIDE SEQUENCE [LARGE SCALE GENOMIC DNA]</scope>
    <source>
        <strain evidence="9 10">NJAU 4742</strain>
    </source>
</reference>
<evidence type="ECO:0000256" key="7">
    <source>
        <dbReference type="RuleBase" id="RU362128"/>
    </source>
</evidence>
<feature type="domain" description="Glycosyl transferase family 28 C-terminal" evidence="8">
    <location>
        <begin position="8"/>
        <end position="161"/>
    </location>
</feature>